<dbReference type="SUPFAM" id="SSF51126">
    <property type="entry name" value="Pectin lyase-like"/>
    <property type="match status" value="1"/>
</dbReference>
<keyword evidence="5" id="KW-1185">Reference proteome</keyword>
<dbReference type="InterPro" id="IPR039448">
    <property type="entry name" value="Beta_helix"/>
</dbReference>
<dbReference type="InterPro" id="IPR011050">
    <property type="entry name" value="Pectin_lyase_fold/virulence"/>
</dbReference>
<dbReference type="RefSeq" id="WP_212518779.1">
    <property type="nucleotide sequence ID" value="NZ_JAGSOH010000038.1"/>
</dbReference>
<keyword evidence="2" id="KW-1133">Transmembrane helix</keyword>
<evidence type="ECO:0000259" key="3">
    <source>
        <dbReference type="Pfam" id="PF13229"/>
    </source>
</evidence>
<keyword evidence="2" id="KW-0472">Membrane</keyword>
<gene>
    <name evidence="4" type="ORF">KDK95_15080</name>
</gene>
<evidence type="ECO:0000256" key="2">
    <source>
        <dbReference type="SAM" id="Phobius"/>
    </source>
</evidence>
<keyword evidence="2" id="KW-0812">Transmembrane</keyword>
<dbReference type="Gene3D" id="2.160.20.10">
    <property type="entry name" value="Single-stranded right-handed beta-helix, Pectin lyase-like"/>
    <property type="match status" value="1"/>
</dbReference>
<dbReference type="SMART" id="SM00710">
    <property type="entry name" value="PbH1"/>
    <property type="match status" value="6"/>
</dbReference>
<feature type="transmembrane region" description="Helical" evidence="2">
    <location>
        <begin position="41"/>
        <end position="61"/>
    </location>
</feature>
<feature type="region of interest" description="Disordered" evidence="1">
    <location>
        <begin position="1"/>
        <end position="34"/>
    </location>
</feature>
<dbReference type="Pfam" id="PF13229">
    <property type="entry name" value="Beta_helix"/>
    <property type="match status" value="1"/>
</dbReference>
<protein>
    <submittedName>
        <fullName evidence="4">Right-handed parallel beta-helix repeat-containing protein</fullName>
    </submittedName>
</protein>
<dbReference type="EMBL" id="JAGSOH010000038">
    <property type="protein sequence ID" value="MBR7827640.1"/>
    <property type="molecule type" value="Genomic_DNA"/>
</dbReference>
<comment type="caution">
    <text evidence="4">The sequence shown here is derived from an EMBL/GenBank/DDBJ whole genome shotgun (WGS) entry which is preliminary data.</text>
</comment>
<organism evidence="4 5">
    <name type="scientific">Actinospica acidithermotolerans</name>
    <dbReference type="NCBI Taxonomy" id="2828514"/>
    <lineage>
        <taxon>Bacteria</taxon>
        <taxon>Bacillati</taxon>
        <taxon>Actinomycetota</taxon>
        <taxon>Actinomycetes</taxon>
        <taxon>Catenulisporales</taxon>
        <taxon>Actinospicaceae</taxon>
        <taxon>Actinospica</taxon>
    </lineage>
</organism>
<evidence type="ECO:0000313" key="4">
    <source>
        <dbReference type="EMBL" id="MBR7827640.1"/>
    </source>
</evidence>
<dbReference type="AlphaFoldDB" id="A0A941IGP8"/>
<evidence type="ECO:0000313" key="5">
    <source>
        <dbReference type="Proteomes" id="UP000676325"/>
    </source>
</evidence>
<accession>A0A941IGP8</accession>
<dbReference type="InterPro" id="IPR006626">
    <property type="entry name" value="PbH1"/>
</dbReference>
<evidence type="ECO:0000256" key="1">
    <source>
        <dbReference type="SAM" id="MobiDB-lite"/>
    </source>
</evidence>
<reference evidence="4" key="1">
    <citation type="submission" date="2021-04" db="EMBL/GenBank/DDBJ databases">
        <title>Genome based classification of Actinospica acidithermotolerans sp. nov., an actinobacterium isolated from an Indonesian hot spring.</title>
        <authorList>
            <person name="Kusuma A.B."/>
            <person name="Putra K.E."/>
            <person name="Nafisah S."/>
            <person name="Loh J."/>
            <person name="Nouioui I."/>
            <person name="Goodfellow M."/>
        </authorList>
    </citation>
    <scope>NUCLEOTIDE SEQUENCE</scope>
    <source>
        <strain evidence="4">MGRD01-02</strain>
    </source>
</reference>
<proteinExistence type="predicted"/>
<sequence>MGETGSERNSTAARLLEAEPPRSPAAPPAAAVRRREPSRRIALAAVLVAALLAVGGYRALWPRGPLVAFSTGDRLFGPRTFYLSPDGSDSAAGTSPESAWRTLRQADKHAFKPGERLLLQGGARFTGSLTFHRGEAGDPRDPVIVGSYGSGRATIAAAGGPGVDVYDTAGIDIGSLVLTGGTPADRTVSGIALFSDLVKGPKLQHVSVTDVDVSGFRVGVSMGGASVGAGFRDVQVTDSVLHGNRDSGLSSFGPHFDAASPQYANENVLVSGVQAFANLGNPLDHLHNTGNGIDLGSVRDAIVERSVAHGNGKYCDAPEGPVGIWVYDSTGVVIQHNVSYDNYSGGYTDGGGFDLDQNVSDSVAQYNYSHDNDGPGFLLYTGADNNAFARNTVRFNVSRDDSRKFPLYASFALVGRIIDASVYHNTVLTHGDADAAPVLRLGDGLRGVTIRDNIFETSGSEMIAASYRFSPAQVLLQGNDYHVGDTGTWLVGWGARSFHSLAAWAGRTGQETAAARLVGWDLDPGLVLVAAPAWDPTRTPLPAPRTGSPITGSGLDLQARFAVDIGPMDYFGAAPGSATTPGAGQPAPAP</sequence>
<dbReference type="InterPro" id="IPR012334">
    <property type="entry name" value="Pectin_lyas_fold"/>
</dbReference>
<dbReference type="Proteomes" id="UP000676325">
    <property type="component" value="Unassembled WGS sequence"/>
</dbReference>
<feature type="domain" description="Right handed beta helix" evidence="3">
    <location>
        <begin position="287"/>
        <end position="393"/>
    </location>
</feature>
<name>A0A941IGP8_9ACTN</name>